<dbReference type="EMBL" id="CP106982">
    <property type="protein sequence ID" value="UYF95318.1"/>
    <property type="molecule type" value="Genomic_DNA"/>
</dbReference>
<dbReference type="RefSeq" id="WP_029545995.1">
    <property type="nucleotide sequence ID" value="NZ_BAAAYP010000020.1"/>
</dbReference>
<proteinExistence type="predicted"/>
<evidence type="ECO:0000313" key="4">
    <source>
        <dbReference type="EMBL" id="UYF95318.1"/>
    </source>
</evidence>
<name>A0A059MHX8_9NOCA</name>
<dbReference type="Gene3D" id="1.10.1660.10">
    <property type="match status" value="1"/>
</dbReference>
<evidence type="ECO:0000313" key="5">
    <source>
        <dbReference type="Proteomes" id="UP000325466"/>
    </source>
</evidence>
<organism evidence="4 6">
    <name type="scientific">Rhodococcus aetherivorans</name>
    <dbReference type="NCBI Taxonomy" id="191292"/>
    <lineage>
        <taxon>Bacteria</taxon>
        <taxon>Bacillati</taxon>
        <taxon>Actinomycetota</taxon>
        <taxon>Actinomycetes</taxon>
        <taxon>Mycobacteriales</taxon>
        <taxon>Nocardiaceae</taxon>
        <taxon>Rhodococcus</taxon>
    </lineage>
</organism>
<evidence type="ECO:0000313" key="6">
    <source>
        <dbReference type="Proteomes" id="UP001163947"/>
    </source>
</evidence>
<dbReference type="GO" id="GO:0003677">
    <property type="term" value="F:DNA binding"/>
    <property type="evidence" value="ECO:0007669"/>
    <property type="project" value="UniProtKB-KW"/>
</dbReference>
<reference evidence="4" key="3">
    <citation type="submission" date="2022-09" db="EMBL/GenBank/DDBJ databases">
        <title>The genome sequence of Rhodococcus aetherivorans N1.</title>
        <authorList>
            <person name="Jiang W."/>
        </authorList>
    </citation>
    <scope>NUCLEOTIDE SEQUENCE</scope>
    <source>
        <strain evidence="4">N1</strain>
    </source>
</reference>
<keyword evidence="1" id="KW-0238">DNA-binding</keyword>
<evidence type="ECO:0000256" key="1">
    <source>
        <dbReference type="ARBA" id="ARBA00023125"/>
    </source>
</evidence>
<protein>
    <submittedName>
        <fullName evidence="4">Helix-turn-helix domain-containing protein</fullName>
    </submittedName>
    <submittedName>
        <fullName evidence="3">Transcriptional repressor HspR of DnaK operon</fullName>
    </submittedName>
</protein>
<feature type="domain" description="HTH merR-type" evidence="2">
    <location>
        <begin position="22"/>
        <end position="90"/>
    </location>
</feature>
<accession>A0A0F6VLP3</accession>
<accession>A0A059MHX8</accession>
<reference evidence="3" key="2">
    <citation type="submission" date="2019-10" db="EMBL/GenBank/DDBJ databases">
        <title>Draft genome sequence of Rhodococcus aetherivorans JCM 14343.</title>
        <authorList>
            <person name="Inoue D."/>
            <person name="Nakazawa M."/>
            <person name="Yamamoto N."/>
            <person name="Sei K."/>
            <person name="Ike M."/>
        </authorList>
    </citation>
    <scope>NUCLEOTIDE SEQUENCE</scope>
    <source>
        <strain evidence="3">JCM 14343</strain>
    </source>
</reference>
<evidence type="ECO:0000259" key="2">
    <source>
        <dbReference type="PROSITE" id="PS50937"/>
    </source>
</evidence>
<dbReference type="Pfam" id="PF13411">
    <property type="entry name" value="MerR_1"/>
    <property type="match status" value="1"/>
</dbReference>
<dbReference type="KEGG" id="rav:AAT18_22300"/>
<dbReference type="Proteomes" id="UP001163947">
    <property type="component" value="Chromosome"/>
</dbReference>
<dbReference type="EMBL" id="BLAH01000076">
    <property type="protein sequence ID" value="GES37001.1"/>
    <property type="molecule type" value="Genomic_DNA"/>
</dbReference>
<dbReference type="InterPro" id="IPR009061">
    <property type="entry name" value="DNA-bd_dom_put_sf"/>
</dbReference>
<dbReference type="InterPro" id="IPR000551">
    <property type="entry name" value="MerR-type_HTH_dom"/>
</dbReference>
<keyword evidence="5" id="KW-1185">Reference proteome</keyword>
<sequence length="104" mass="11306">MDPTPDRAPAVTNELDNDDYPAFSMGRAAAALGVTPAFLRSLDDTGLVVPHRSGGGHRRYSRNQLRLVARVRELVDSGTAVDAACRIVYLEDQLAEARSRIPSK</sequence>
<dbReference type="GO" id="GO:0003700">
    <property type="term" value="F:DNA-binding transcription factor activity"/>
    <property type="evidence" value="ECO:0007669"/>
    <property type="project" value="InterPro"/>
</dbReference>
<reference evidence="3 5" key="1">
    <citation type="journal article" date="2018" name="Biodegradation">
        <title>1,4-Dioxane degradation characteristics of Rhodococcus aetherivorans JCM 14343.</title>
        <authorList>
            <person name="Inoue D."/>
            <person name="Tsunoda T."/>
            <person name="Yamamoto N."/>
            <person name="Ike M."/>
            <person name="Sei K."/>
        </authorList>
    </citation>
    <scope>NUCLEOTIDE SEQUENCE [LARGE SCALE GENOMIC DNA]</scope>
    <source>
        <strain evidence="3 5">JCM 14343</strain>
    </source>
</reference>
<dbReference type="InterPro" id="IPR047057">
    <property type="entry name" value="MerR_fam"/>
</dbReference>
<dbReference type="PROSITE" id="PS50937">
    <property type="entry name" value="HTH_MERR_2"/>
    <property type="match status" value="1"/>
</dbReference>
<dbReference type="Proteomes" id="UP000325466">
    <property type="component" value="Unassembled WGS sequence"/>
</dbReference>
<evidence type="ECO:0000313" key="3">
    <source>
        <dbReference type="EMBL" id="GES37001.1"/>
    </source>
</evidence>
<dbReference type="SMART" id="SM00422">
    <property type="entry name" value="HTH_MERR"/>
    <property type="match status" value="1"/>
</dbReference>
<gene>
    <name evidence="4" type="ORF">OCS65_06030</name>
    <name evidence="3" type="ORF">RAJCM14343_2255</name>
</gene>
<dbReference type="GeneID" id="83619957"/>
<dbReference type="PANTHER" id="PTHR30204:SF93">
    <property type="entry name" value="HTH MERR-TYPE DOMAIN-CONTAINING PROTEIN"/>
    <property type="match status" value="1"/>
</dbReference>
<dbReference type="PANTHER" id="PTHR30204">
    <property type="entry name" value="REDOX-CYCLING DRUG-SENSING TRANSCRIPTIONAL ACTIVATOR SOXR"/>
    <property type="match status" value="1"/>
</dbReference>
<dbReference type="AlphaFoldDB" id="A0A059MHX8"/>
<dbReference type="SUPFAM" id="SSF46955">
    <property type="entry name" value="Putative DNA-binding domain"/>
    <property type="match status" value="1"/>
</dbReference>